<dbReference type="EMBL" id="QCYG01000009">
    <property type="protein sequence ID" value="PVA05580.1"/>
    <property type="molecule type" value="Genomic_DNA"/>
</dbReference>
<keyword evidence="10" id="KW-1185">Reference proteome</keyword>
<accession>A0A2T7FTT7</accession>
<dbReference type="SMART" id="SM00448">
    <property type="entry name" value="REC"/>
    <property type="match status" value="1"/>
</dbReference>
<dbReference type="CDD" id="cd06170">
    <property type="entry name" value="LuxR_C_like"/>
    <property type="match status" value="1"/>
</dbReference>
<dbReference type="GO" id="GO:0006355">
    <property type="term" value="P:regulation of DNA-templated transcription"/>
    <property type="evidence" value="ECO:0007669"/>
    <property type="project" value="InterPro"/>
</dbReference>
<evidence type="ECO:0000313" key="9">
    <source>
        <dbReference type="EMBL" id="PVA05580.1"/>
    </source>
</evidence>
<keyword evidence="4" id="KW-0238">DNA-binding</keyword>
<name>A0A2T7FTT7_9RHOB</name>
<dbReference type="InterPro" id="IPR039420">
    <property type="entry name" value="WalR-like"/>
</dbReference>
<dbReference type="GO" id="GO:0000976">
    <property type="term" value="F:transcription cis-regulatory region binding"/>
    <property type="evidence" value="ECO:0007669"/>
    <property type="project" value="TreeGrafter"/>
</dbReference>
<dbReference type="InterPro" id="IPR011006">
    <property type="entry name" value="CheY-like_superfamily"/>
</dbReference>
<evidence type="ECO:0000256" key="2">
    <source>
        <dbReference type="ARBA" id="ARBA00023012"/>
    </source>
</evidence>
<dbReference type="SUPFAM" id="SSF46894">
    <property type="entry name" value="C-terminal effector domain of the bipartite response regulators"/>
    <property type="match status" value="1"/>
</dbReference>
<dbReference type="Gene3D" id="3.40.50.2300">
    <property type="match status" value="1"/>
</dbReference>
<dbReference type="InterPro" id="IPR036388">
    <property type="entry name" value="WH-like_DNA-bd_sf"/>
</dbReference>
<dbReference type="PROSITE" id="PS50110">
    <property type="entry name" value="RESPONSE_REGULATORY"/>
    <property type="match status" value="1"/>
</dbReference>
<evidence type="ECO:0000256" key="3">
    <source>
        <dbReference type="ARBA" id="ARBA00023015"/>
    </source>
</evidence>
<proteinExistence type="predicted"/>
<dbReference type="Pfam" id="PF00072">
    <property type="entry name" value="Response_reg"/>
    <property type="match status" value="1"/>
</dbReference>
<evidence type="ECO:0000256" key="4">
    <source>
        <dbReference type="ARBA" id="ARBA00023125"/>
    </source>
</evidence>
<dbReference type="InterPro" id="IPR000792">
    <property type="entry name" value="Tscrpt_reg_LuxR_C"/>
</dbReference>
<organism evidence="9 10">
    <name type="scientific">Thalassorhabdomicrobium marinisediminis</name>
    <dbReference type="NCBI Taxonomy" id="2170577"/>
    <lineage>
        <taxon>Bacteria</taxon>
        <taxon>Pseudomonadati</taxon>
        <taxon>Pseudomonadota</taxon>
        <taxon>Alphaproteobacteria</taxon>
        <taxon>Rhodobacterales</taxon>
        <taxon>Paracoccaceae</taxon>
        <taxon>Thalassorhabdomicrobium</taxon>
    </lineage>
</organism>
<feature type="modified residue" description="4-aspartylphosphate" evidence="6">
    <location>
        <position position="54"/>
    </location>
</feature>
<dbReference type="CDD" id="cd17574">
    <property type="entry name" value="REC_OmpR"/>
    <property type="match status" value="1"/>
</dbReference>
<dbReference type="SMART" id="SM00421">
    <property type="entry name" value="HTH_LUXR"/>
    <property type="match status" value="1"/>
</dbReference>
<dbReference type="AlphaFoldDB" id="A0A2T7FTT7"/>
<dbReference type="Pfam" id="PF00196">
    <property type="entry name" value="GerE"/>
    <property type="match status" value="1"/>
</dbReference>
<dbReference type="SUPFAM" id="SSF52172">
    <property type="entry name" value="CheY-like"/>
    <property type="match status" value="1"/>
</dbReference>
<evidence type="ECO:0000313" key="10">
    <source>
        <dbReference type="Proteomes" id="UP000244817"/>
    </source>
</evidence>
<keyword evidence="5" id="KW-0804">Transcription</keyword>
<sequence>MTAPLILCIEDEPSLRDDIAAELREASYRVIAVGDAQEALDQLDSRRPDLILCDIVMPGMDGHALLAHLRATRPNFDDIPFVFLTALSSREQMIEGHRAGADDYLTKPIDYDLLHAMVAARLDQVARLRSSRRDAPSTAVLDRLAVGVVLLGEDGGVRHANRAAQILAREAKIDLGPRIGVEGGDGRKLVALAKKVASGQVAEAALLLETGGRRLMVLGRPLGQAAGKDGIAAMLTISDPERQQALDAETLRQLFDLTPSEACVALLIAEGLRRDQVADRLDVSSTTVAFHLRNIFDKTGLRRQADLLGLVRSMPMVWTDP</sequence>
<dbReference type="InterPro" id="IPR016032">
    <property type="entry name" value="Sig_transdc_resp-reg_C-effctor"/>
</dbReference>
<dbReference type="PROSITE" id="PS50043">
    <property type="entry name" value="HTH_LUXR_2"/>
    <property type="match status" value="1"/>
</dbReference>
<feature type="domain" description="Response regulatory" evidence="8">
    <location>
        <begin position="5"/>
        <end position="122"/>
    </location>
</feature>
<gene>
    <name evidence="9" type="ORF">DC363_13925</name>
</gene>
<dbReference type="Gene3D" id="1.10.10.10">
    <property type="entry name" value="Winged helix-like DNA-binding domain superfamily/Winged helix DNA-binding domain"/>
    <property type="match status" value="1"/>
</dbReference>
<dbReference type="OrthoDB" id="3679796at2"/>
<dbReference type="Proteomes" id="UP000244817">
    <property type="component" value="Unassembled WGS sequence"/>
</dbReference>
<keyword evidence="3" id="KW-0805">Transcription regulation</keyword>
<dbReference type="GO" id="GO:0005829">
    <property type="term" value="C:cytosol"/>
    <property type="evidence" value="ECO:0007669"/>
    <property type="project" value="TreeGrafter"/>
</dbReference>
<dbReference type="PANTHER" id="PTHR48111">
    <property type="entry name" value="REGULATOR OF RPOS"/>
    <property type="match status" value="1"/>
</dbReference>
<evidence type="ECO:0000256" key="6">
    <source>
        <dbReference type="PROSITE-ProRule" id="PRU00169"/>
    </source>
</evidence>
<dbReference type="GO" id="GO:0000156">
    <property type="term" value="F:phosphorelay response regulator activity"/>
    <property type="evidence" value="ECO:0007669"/>
    <property type="project" value="TreeGrafter"/>
</dbReference>
<evidence type="ECO:0000259" key="7">
    <source>
        <dbReference type="PROSITE" id="PS50043"/>
    </source>
</evidence>
<keyword evidence="1 6" id="KW-0597">Phosphoprotein</keyword>
<protein>
    <submittedName>
        <fullName evidence="9">Two-component system response regulator</fullName>
    </submittedName>
</protein>
<dbReference type="PANTHER" id="PTHR48111:SF1">
    <property type="entry name" value="TWO-COMPONENT RESPONSE REGULATOR ORR33"/>
    <property type="match status" value="1"/>
</dbReference>
<reference evidence="9 10" key="1">
    <citation type="submission" date="2018-04" db="EMBL/GenBank/DDBJ databases">
        <title>Pelagivirga bohaiensis gen. nov., sp. nov., a bacterium isolated from the Bohai Sea.</title>
        <authorList>
            <person name="Ji X."/>
        </authorList>
    </citation>
    <scope>NUCLEOTIDE SEQUENCE [LARGE SCALE GENOMIC DNA]</scope>
    <source>
        <strain evidence="9 10">BH-SD16</strain>
    </source>
</reference>
<evidence type="ECO:0000259" key="8">
    <source>
        <dbReference type="PROSITE" id="PS50110"/>
    </source>
</evidence>
<dbReference type="RefSeq" id="WP_108641780.1">
    <property type="nucleotide sequence ID" value="NZ_QCYG01000009.1"/>
</dbReference>
<evidence type="ECO:0000256" key="1">
    <source>
        <dbReference type="ARBA" id="ARBA00022553"/>
    </source>
</evidence>
<dbReference type="PRINTS" id="PR00038">
    <property type="entry name" value="HTHLUXR"/>
</dbReference>
<feature type="domain" description="HTH luxR-type" evidence="7">
    <location>
        <begin position="250"/>
        <end position="315"/>
    </location>
</feature>
<dbReference type="GO" id="GO:0032993">
    <property type="term" value="C:protein-DNA complex"/>
    <property type="evidence" value="ECO:0007669"/>
    <property type="project" value="TreeGrafter"/>
</dbReference>
<evidence type="ECO:0000256" key="5">
    <source>
        <dbReference type="ARBA" id="ARBA00023163"/>
    </source>
</evidence>
<keyword evidence="2" id="KW-0902">Two-component regulatory system</keyword>
<comment type="caution">
    <text evidence="9">The sequence shown here is derived from an EMBL/GenBank/DDBJ whole genome shotgun (WGS) entry which is preliminary data.</text>
</comment>
<dbReference type="InterPro" id="IPR001789">
    <property type="entry name" value="Sig_transdc_resp-reg_receiver"/>
</dbReference>